<sequence length="689" mass="78534">MSSDWTSSFRAILVSYKSKFLAAKDSKSERSHVIKKIRKAIVAAHKEQGEQVPLPSPLKKAIKKYYGQKPDEEESDEEGAAKAREISARPKEAAFYKKKLTDWDVAQRLFKQEMDEFDKAEQVRKGVKDPIKFRTCHAREWFNQMSLTQKKEVDYAREKWNTEGAPEESQVMYRKNNLKKVLEDFSEQLRRTMGCQVVMLVSHKKQANQTLNVTLHESQPRNVKKSFSVSSDSIKEWTSTGFEFFAEWAKGEFYPTADQDDKEEEEHGLPELILDDEGYAQLPSCDGIRLKDQQELVCMIFHAAYKVFTGSSKPVPWRTITPCPSQYLAASSVPDNLLICDPSHMRSKDISVIWRYWESRSTANKRLVSFIKARPSDMRHSKRDKASSRKVKPYDEVTSEEEQHSLAGLGATLAVASPAEVSLDRRFEFLDALSTDSSYLELVDAVKDLANMTEKFPIPQEELDLPPWVDWHCGESYLPEYLHRSQDMVMASLELLTNASIRSSHSAALVVLGLGLILRDCKRVIEYEEEEALPGTPSYLASSIMDLQCMIKVDSAISHTASSIVGLIELAMKATSGNFNDSDQGEMGGVDGEDKDQEEDEEEDKEEEEDKDKEEKEKEKDQDDEQEEVTGDSDVQMQEVEKDDKAGKSKGKKRVRNQTSSVKTKKARIEEEPIRRSTRSRQPSRKNIL</sequence>
<dbReference type="Proteomes" id="UP000719766">
    <property type="component" value="Unassembled WGS sequence"/>
</dbReference>
<accession>A0A9P7ARY5</accession>
<feature type="compositionally biased region" description="Basic residues" evidence="1">
    <location>
        <begin position="676"/>
        <end position="689"/>
    </location>
</feature>
<feature type="region of interest" description="Disordered" evidence="1">
    <location>
        <begin position="576"/>
        <end position="689"/>
    </location>
</feature>
<organism evidence="2 3">
    <name type="scientific">Suillus plorans</name>
    <dbReference type="NCBI Taxonomy" id="116603"/>
    <lineage>
        <taxon>Eukaryota</taxon>
        <taxon>Fungi</taxon>
        <taxon>Dikarya</taxon>
        <taxon>Basidiomycota</taxon>
        <taxon>Agaricomycotina</taxon>
        <taxon>Agaricomycetes</taxon>
        <taxon>Agaricomycetidae</taxon>
        <taxon>Boletales</taxon>
        <taxon>Suillineae</taxon>
        <taxon>Suillaceae</taxon>
        <taxon>Suillus</taxon>
    </lineage>
</organism>
<proteinExistence type="predicted"/>
<dbReference type="GeneID" id="64600310"/>
<feature type="compositionally biased region" description="Acidic residues" evidence="1">
    <location>
        <begin position="591"/>
        <end position="612"/>
    </location>
</feature>
<feature type="compositionally biased region" description="Acidic residues" evidence="1">
    <location>
        <begin position="622"/>
        <end position="631"/>
    </location>
</feature>
<dbReference type="RefSeq" id="XP_041160612.1">
    <property type="nucleotide sequence ID" value="XM_041306546.1"/>
</dbReference>
<keyword evidence="3" id="KW-1185">Reference proteome</keyword>
<evidence type="ECO:0000313" key="3">
    <source>
        <dbReference type="Proteomes" id="UP000719766"/>
    </source>
</evidence>
<reference evidence="2" key="1">
    <citation type="journal article" date="2020" name="New Phytol.">
        <title>Comparative genomics reveals dynamic genome evolution in host specialist ectomycorrhizal fungi.</title>
        <authorList>
            <person name="Lofgren L.A."/>
            <person name="Nguyen N.H."/>
            <person name="Vilgalys R."/>
            <person name="Ruytinx J."/>
            <person name="Liao H.L."/>
            <person name="Branco S."/>
            <person name="Kuo A."/>
            <person name="LaButti K."/>
            <person name="Lipzen A."/>
            <person name="Andreopoulos W."/>
            <person name="Pangilinan J."/>
            <person name="Riley R."/>
            <person name="Hundley H."/>
            <person name="Na H."/>
            <person name="Barry K."/>
            <person name="Grigoriev I.V."/>
            <person name="Stajich J.E."/>
            <person name="Kennedy P.G."/>
        </authorList>
    </citation>
    <scope>NUCLEOTIDE SEQUENCE</scope>
    <source>
        <strain evidence="2">S12</strain>
    </source>
</reference>
<dbReference type="EMBL" id="JABBWE010000026">
    <property type="protein sequence ID" value="KAG1794445.1"/>
    <property type="molecule type" value="Genomic_DNA"/>
</dbReference>
<comment type="caution">
    <text evidence="2">The sequence shown here is derived from an EMBL/GenBank/DDBJ whole genome shotgun (WGS) entry which is preliminary data.</text>
</comment>
<dbReference type="OrthoDB" id="2663538at2759"/>
<evidence type="ECO:0000256" key="1">
    <source>
        <dbReference type="SAM" id="MobiDB-lite"/>
    </source>
</evidence>
<evidence type="ECO:0000313" key="2">
    <source>
        <dbReference type="EMBL" id="KAG1794445.1"/>
    </source>
</evidence>
<feature type="region of interest" description="Disordered" evidence="1">
    <location>
        <begin position="379"/>
        <end position="399"/>
    </location>
</feature>
<feature type="region of interest" description="Disordered" evidence="1">
    <location>
        <begin position="65"/>
        <end position="86"/>
    </location>
</feature>
<gene>
    <name evidence="2" type="ORF">HD556DRAFT_1443011</name>
</gene>
<dbReference type="AlphaFoldDB" id="A0A9P7ARY5"/>
<feature type="compositionally biased region" description="Basic and acidic residues" evidence="1">
    <location>
        <begin position="379"/>
        <end position="395"/>
    </location>
</feature>
<protein>
    <submittedName>
        <fullName evidence="2">Uncharacterized protein</fullName>
    </submittedName>
</protein>
<name>A0A9P7ARY5_9AGAM</name>